<proteinExistence type="predicted"/>
<name>A0A182MB90_9DIPT</name>
<evidence type="ECO:0000313" key="3">
    <source>
        <dbReference type="Proteomes" id="UP000075883"/>
    </source>
</evidence>
<evidence type="ECO:0000256" key="1">
    <source>
        <dbReference type="SAM" id="MobiDB-lite"/>
    </source>
</evidence>
<feature type="region of interest" description="Disordered" evidence="1">
    <location>
        <begin position="20"/>
        <end position="44"/>
    </location>
</feature>
<dbReference type="AlphaFoldDB" id="A0A182MB90"/>
<reference evidence="2" key="2">
    <citation type="submission" date="2020-05" db="UniProtKB">
        <authorList>
            <consortium name="EnsemblMetazoa"/>
        </authorList>
    </citation>
    <scope>IDENTIFICATION</scope>
    <source>
        <strain evidence="2">A-37</strain>
    </source>
</reference>
<feature type="compositionally biased region" description="Basic residues" evidence="1">
    <location>
        <begin position="24"/>
        <end position="36"/>
    </location>
</feature>
<protein>
    <submittedName>
        <fullName evidence="2">Uncharacterized protein</fullName>
    </submittedName>
</protein>
<keyword evidence="3" id="KW-1185">Reference proteome</keyword>
<dbReference type="VEuPathDB" id="VectorBase:ACUA014038"/>
<organism evidence="2 3">
    <name type="scientific">Anopheles culicifacies</name>
    <dbReference type="NCBI Taxonomy" id="139723"/>
    <lineage>
        <taxon>Eukaryota</taxon>
        <taxon>Metazoa</taxon>
        <taxon>Ecdysozoa</taxon>
        <taxon>Arthropoda</taxon>
        <taxon>Hexapoda</taxon>
        <taxon>Insecta</taxon>
        <taxon>Pterygota</taxon>
        <taxon>Neoptera</taxon>
        <taxon>Endopterygota</taxon>
        <taxon>Diptera</taxon>
        <taxon>Nematocera</taxon>
        <taxon>Culicoidea</taxon>
        <taxon>Culicidae</taxon>
        <taxon>Anophelinae</taxon>
        <taxon>Anopheles</taxon>
        <taxon>culicifacies species complex</taxon>
    </lineage>
</organism>
<dbReference type="EMBL" id="AXCM01015661">
    <property type="status" value="NOT_ANNOTATED_CDS"/>
    <property type="molecule type" value="Genomic_DNA"/>
</dbReference>
<dbReference type="Proteomes" id="UP000075883">
    <property type="component" value="Unassembled WGS sequence"/>
</dbReference>
<evidence type="ECO:0000313" key="2">
    <source>
        <dbReference type="EnsemblMetazoa" id="ACUA014038-PA"/>
    </source>
</evidence>
<reference evidence="3" key="1">
    <citation type="submission" date="2013-09" db="EMBL/GenBank/DDBJ databases">
        <title>The Genome Sequence of Anopheles culicifacies species A.</title>
        <authorList>
            <consortium name="The Broad Institute Genomics Platform"/>
            <person name="Neafsey D.E."/>
            <person name="Besansky N."/>
            <person name="Howell P."/>
            <person name="Walton C."/>
            <person name="Young S.K."/>
            <person name="Zeng Q."/>
            <person name="Gargeya S."/>
            <person name="Fitzgerald M."/>
            <person name="Haas B."/>
            <person name="Abouelleil A."/>
            <person name="Allen A.W."/>
            <person name="Alvarado L."/>
            <person name="Arachchi H.M."/>
            <person name="Berlin A.M."/>
            <person name="Chapman S.B."/>
            <person name="Gainer-Dewar J."/>
            <person name="Goldberg J."/>
            <person name="Griggs A."/>
            <person name="Gujja S."/>
            <person name="Hansen M."/>
            <person name="Howarth C."/>
            <person name="Imamovic A."/>
            <person name="Ireland A."/>
            <person name="Larimer J."/>
            <person name="McCowan C."/>
            <person name="Murphy C."/>
            <person name="Pearson M."/>
            <person name="Poon T.W."/>
            <person name="Priest M."/>
            <person name="Roberts A."/>
            <person name="Saif S."/>
            <person name="Shea T."/>
            <person name="Sisk P."/>
            <person name="Sykes S."/>
            <person name="Wortman J."/>
            <person name="Nusbaum C."/>
            <person name="Birren B."/>
        </authorList>
    </citation>
    <scope>NUCLEOTIDE SEQUENCE [LARGE SCALE GENOMIC DNA]</scope>
    <source>
        <strain evidence="3">A-37</strain>
    </source>
</reference>
<accession>A0A182MB90</accession>
<sequence>MDEDGCVGGVCGPGCDGTGSRTHANQHPHHQQHQQHHQQQQQQQQRYQTNQPSCCYAAGHQDDGSGAASCRHHKFRKIKCLWNHLKRYGLRRPAPSVHVSCSGGGCEFGPPSPTVSTCAGAGNRLTVPSPVPPGCRQSRCPSVGCGEGQSDCLLSRRSPARCTGLPASYAFACLVSCFLPARLFLHTFVVVRFLLRLSRLLTPFFRNVLYFYPVSS</sequence>
<dbReference type="EnsemblMetazoa" id="ACUA014038-RA">
    <property type="protein sequence ID" value="ACUA014038-PA"/>
    <property type="gene ID" value="ACUA014038"/>
</dbReference>